<dbReference type="SUPFAM" id="SSF47384">
    <property type="entry name" value="Homodimeric domain of signal transducing histidine kinase"/>
    <property type="match status" value="1"/>
</dbReference>
<dbReference type="AlphaFoldDB" id="A0A2P6M973"/>
<keyword evidence="10 11" id="KW-0472">Membrane</keyword>
<dbReference type="OrthoDB" id="9809567at2"/>
<dbReference type="GO" id="GO:0000155">
    <property type="term" value="F:phosphorelay sensor kinase activity"/>
    <property type="evidence" value="ECO:0007669"/>
    <property type="project" value="InterPro"/>
</dbReference>
<evidence type="ECO:0000259" key="13">
    <source>
        <dbReference type="PROSITE" id="PS50885"/>
    </source>
</evidence>
<comment type="catalytic activity">
    <reaction evidence="1">
        <text>ATP + protein L-histidine = ADP + protein N-phospho-L-histidine.</text>
        <dbReference type="EC" id="2.7.13.3"/>
    </reaction>
</comment>
<dbReference type="PRINTS" id="PR00344">
    <property type="entry name" value="BCTRLSENSOR"/>
</dbReference>
<dbReference type="InterPro" id="IPR005467">
    <property type="entry name" value="His_kinase_dom"/>
</dbReference>
<evidence type="ECO:0000256" key="5">
    <source>
        <dbReference type="ARBA" id="ARBA00022679"/>
    </source>
</evidence>
<protein>
    <recommendedName>
        <fullName evidence="3">histidine kinase</fullName>
        <ecNumber evidence="3">2.7.13.3</ecNumber>
    </recommendedName>
</protein>
<feature type="domain" description="HAMP" evidence="13">
    <location>
        <begin position="186"/>
        <end position="238"/>
    </location>
</feature>
<dbReference type="EMBL" id="PVLF01000007">
    <property type="protein sequence ID" value="PRH82541.1"/>
    <property type="molecule type" value="Genomic_DNA"/>
</dbReference>
<evidence type="ECO:0000256" key="7">
    <source>
        <dbReference type="ARBA" id="ARBA00022777"/>
    </source>
</evidence>
<evidence type="ECO:0000256" key="8">
    <source>
        <dbReference type="ARBA" id="ARBA00022989"/>
    </source>
</evidence>
<evidence type="ECO:0000256" key="9">
    <source>
        <dbReference type="ARBA" id="ARBA00023012"/>
    </source>
</evidence>
<dbReference type="RefSeq" id="WP_106990314.1">
    <property type="nucleotide sequence ID" value="NZ_KZ679088.1"/>
</dbReference>
<feature type="domain" description="Histidine kinase" evidence="12">
    <location>
        <begin position="246"/>
        <end position="442"/>
    </location>
</feature>
<dbReference type="SUPFAM" id="SSF55874">
    <property type="entry name" value="ATPase domain of HSP90 chaperone/DNA topoisomerase II/histidine kinase"/>
    <property type="match status" value="1"/>
</dbReference>
<organism evidence="14 15">
    <name type="scientific">Arenimonas caeni</name>
    <dbReference type="NCBI Taxonomy" id="2058085"/>
    <lineage>
        <taxon>Bacteria</taxon>
        <taxon>Pseudomonadati</taxon>
        <taxon>Pseudomonadota</taxon>
        <taxon>Gammaproteobacteria</taxon>
        <taxon>Lysobacterales</taxon>
        <taxon>Lysobacteraceae</taxon>
        <taxon>Arenimonas</taxon>
    </lineage>
</organism>
<dbReference type="CDD" id="cd00082">
    <property type="entry name" value="HisKA"/>
    <property type="match status" value="1"/>
</dbReference>
<dbReference type="InterPro" id="IPR003661">
    <property type="entry name" value="HisK_dim/P_dom"/>
</dbReference>
<keyword evidence="8 11" id="KW-1133">Transmembrane helix</keyword>
<dbReference type="PROSITE" id="PS50109">
    <property type="entry name" value="HIS_KIN"/>
    <property type="match status" value="1"/>
</dbReference>
<dbReference type="PANTHER" id="PTHR45436:SF5">
    <property type="entry name" value="SENSOR HISTIDINE KINASE TRCS"/>
    <property type="match status" value="1"/>
</dbReference>
<evidence type="ECO:0000256" key="4">
    <source>
        <dbReference type="ARBA" id="ARBA00022553"/>
    </source>
</evidence>
<dbReference type="InterPro" id="IPR003660">
    <property type="entry name" value="HAMP_dom"/>
</dbReference>
<comment type="caution">
    <text evidence="14">The sequence shown here is derived from an EMBL/GenBank/DDBJ whole genome shotgun (WGS) entry which is preliminary data.</text>
</comment>
<evidence type="ECO:0000313" key="15">
    <source>
        <dbReference type="Proteomes" id="UP000241736"/>
    </source>
</evidence>
<dbReference type="PANTHER" id="PTHR45436">
    <property type="entry name" value="SENSOR HISTIDINE KINASE YKOH"/>
    <property type="match status" value="1"/>
</dbReference>
<dbReference type="Proteomes" id="UP000241736">
    <property type="component" value="Unassembled WGS sequence"/>
</dbReference>
<sequence>MNFRRSLRLRLLATGVAGVAVAALAVALWLGQAFRDASERTFDRGLADELRTLIAMGEVDARGRFVLEAEPEDHHYSQPYSGHYWRVVAGDRQFQSRSLWDAGFEPVMPDRAGPPRIVELPGPRDATLRVLMQAVDYPGLDATVVFMVAADRAPLEAEAADFRLLAGGAVALVAVCLLGLLALQVGFALRPLNRLADTAGRVRRGEAARFPEQGLPSEVEPLARHLNELLEHHERSVQRARTAAQDLAHALKTPLTVLSLEAERPGARTAEVLREQVVRMRQSVDRHLGRSITADQRARTPVAPVAHALLALMARVHGSRGLDFVQAPGGEDLVFAGGREDLEEMLGNLLDNAGKFAHSRVELAVAREGDQLVLAVRDDGPGLPPGTPADVTERGVRLDQRQPGSGLGLAIVRDIAEGYGGTLELDSGKGGFCARLRLPPGS</sequence>
<dbReference type="EC" id="2.7.13.3" evidence="3"/>
<accession>A0A2P6M973</accession>
<keyword evidence="5" id="KW-0808">Transferase</keyword>
<dbReference type="SMART" id="SM00387">
    <property type="entry name" value="HATPase_c"/>
    <property type="match status" value="1"/>
</dbReference>
<feature type="transmembrane region" description="Helical" evidence="11">
    <location>
        <begin position="164"/>
        <end position="189"/>
    </location>
</feature>
<dbReference type="PROSITE" id="PS50885">
    <property type="entry name" value="HAMP"/>
    <property type="match status" value="1"/>
</dbReference>
<evidence type="ECO:0000256" key="11">
    <source>
        <dbReference type="SAM" id="Phobius"/>
    </source>
</evidence>
<reference evidence="14 15" key="1">
    <citation type="submission" date="2018-03" db="EMBL/GenBank/DDBJ databases">
        <title>Arenimonas caeni sp. nov., isolated from activated sludge.</title>
        <authorList>
            <person name="Liu H."/>
        </authorList>
    </citation>
    <scope>NUCLEOTIDE SEQUENCE [LARGE SCALE GENOMIC DNA]</scope>
    <source>
        <strain evidence="15">z29</strain>
    </source>
</reference>
<keyword evidence="7 14" id="KW-0418">Kinase</keyword>
<evidence type="ECO:0000256" key="1">
    <source>
        <dbReference type="ARBA" id="ARBA00000085"/>
    </source>
</evidence>
<evidence type="ECO:0000256" key="2">
    <source>
        <dbReference type="ARBA" id="ARBA00004370"/>
    </source>
</evidence>
<evidence type="ECO:0000256" key="6">
    <source>
        <dbReference type="ARBA" id="ARBA00022692"/>
    </source>
</evidence>
<evidence type="ECO:0000256" key="3">
    <source>
        <dbReference type="ARBA" id="ARBA00012438"/>
    </source>
</evidence>
<evidence type="ECO:0000313" key="14">
    <source>
        <dbReference type="EMBL" id="PRH82541.1"/>
    </source>
</evidence>
<name>A0A2P6M973_9GAMM</name>
<dbReference type="GO" id="GO:0005886">
    <property type="term" value="C:plasma membrane"/>
    <property type="evidence" value="ECO:0007669"/>
    <property type="project" value="TreeGrafter"/>
</dbReference>
<dbReference type="InterPro" id="IPR003594">
    <property type="entry name" value="HATPase_dom"/>
</dbReference>
<evidence type="ECO:0000259" key="12">
    <source>
        <dbReference type="PROSITE" id="PS50109"/>
    </source>
</evidence>
<dbReference type="InterPro" id="IPR036097">
    <property type="entry name" value="HisK_dim/P_sf"/>
</dbReference>
<dbReference type="InterPro" id="IPR004358">
    <property type="entry name" value="Sig_transdc_His_kin-like_C"/>
</dbReference>
<keyword evidence="6 11" id="KW-0812">Transmembrane</keyword>
<keyword evidence="4" id="KW-0597">Phosphoprotein</keyword>
<dbReference type="Pfam" id="PF02518">
    <property type="entry name" value="HATPase_c"/>
    <property type="match status" value="1"/>
</dbReference>
<gene>
    <name evidence="14" type="ORF">C6N40_07070</name>
</gene>
<keyword evidence="15" id="KW-1185">Reference proteome</keyword>
<dbReference type="InterPro" id="IPR050428">
    <property type="entry name" value="TCS_sensor_his_kinase"/>
</dbReference>
<evidence type="ECO:0000256" key="10">
    <source>
        <dbReference type="ARBA" id="ARBA00023136"/>
    </source>
</evidence>
<dbReference type="Gene3D" id="1.10.287.130">
    <property type="match status" value="1"/>
</dbReference>
<comment type="subcellular location">
    <subcellularLocation>
        <location evidence="2">Membrane</location>
    </subcellularLocation>
</comment>
<keyword evidence="9" id="KW-0902">Two-component regulatory system</keyword>
<dbReference type="Gene3D" id="3.30.565.10">
    <property type="entry name" value="Histidine kinase-like ATPase, C-terminal domain"/>
    <property type="match status" value="1"/>
</dbReference>
<proteinExistence type="predicted"/>
<dbReference type="InterPro" id="IPR036890">
    <property type="entry name" value="HATPase_C_sf"/>
</dbReference>